<dbReference type="SUPFAM" id="SSF54001">
    <property type="entry name" value="Cysteine proteinases"/>
    <property type="match status" value="1"/>
</dbReference>
<feature type="domain" description="Transglutaminase-like" evidence="2">
    <location>
        <begin position="437"/>
        <end position="497"/>
    </location>
</feature>
<name>A0A1U9KBD9_9BACL</name>
<dbReference type="InterPro" id="IPR002931">
    <property type="entry name" value="Transglutaminase-like"/>
</dbReference>
<dbReference type="InterPro" id="IPR038765">
    <property type="entry name" value="Papain-like_cys_pep_sf"/>
</dbReference>
<dbReference type="EMBL" id="CP019699">
    <property type="protein sequence ID" value="AQS57387.1"/>
    <property type="molecule type" value="Genomic_DNA"/>
</dbReference>
<evidence type="ECO:0000256" key="1">
    <source>
        <dbReference type="SAM" id="MobiDB-lite"/>
    </source>
</evidence>
<organism evidence="3 4">
    <name type="scientific">Novibacillus thermophilus</name>
    <dbReference type="NCBI Taxonomy" id="1471761"/>
    <lineage>
        <taxon>Bacteria</taxon>
        <taxon>Bacillati</taxon>
        <taxon>Bacillota</taxon>
        <taxon>Bacilli</taxon>
        <taxon>Bacillales</taxon>
        <taxon>Thermoactinomycetaceae</taxon>
        <taxon>Novibacillus</taxon>
    </lineage>
</organism>
<dbReference type="Gene3D" id="3.10.620.30">
    <property type="match status" value="1"/>
</dbReference>
<feature type="region of interest" description="Disordered" evidence="1">
    <location>
        <begin position="1"/>
        <end position="28"/>
    </location>
</feature>
<dbReference type="PANTHER" id="PTHR33490:SF6">
    <property type="entry name" value="SLL1049 PROTEIN"/>
    <property type="match status" value="1"/>
</dbReference>
<accession>A0A1U9KBD9</accession>
<evidence type="ECO:0000259" key="2">
    <source>
        <dbReference type="SMART" id="SM00460"/>
    </source>
</evidence>
<dbReference type="AlphaFoldDB" id="A0A1U9KBD9"/>
<reference evidence="3 4" key="1">
    <citation type="journal article" date="2015" name="Int. J. Syst. Evol. Microbiol.">
        <title>Novibacillus thermophilus gen. nov., sp. nov., a Gram-staining-negative and moderately thermophilic member of the family Thermoactinomycetaceae.</title>
        <authorList>
            <person name="Yang G."/>
            <person name="Chen J."/>
            <person name="Zhou S."/>
        </authorList>
    </citation>
    <scope>NUCLEOTIDE SEQUENCE [LARGE SCALE GENOMIC DNA]</scope>
    <source>
        <strain evidence="3 4">SG-1</strain>
    </source>
</reference>
<evidence type="ECO:0000313" key="4">
    <source>
        <dbReference type="Proteomes" id="UP000188603"/>
    </source>
</evidence>
<dbReference type="KEGG" id="ntr:B0W44_03980"/>
<gene>
    <name evidence="3" type="ORF">B0W44_03980</name>
</gene>
<dbReference type="SMART" id="SM00460">
    <property type="entry name" value="TGc"/>
    <property type="match status" value="1"/>
</dbReference>
<dbReference type="STRING" id="1471761.B0W44_03980"/>
<evidence type="ECO:0000313" key="3">
    <source>
        <dbReference type="EMBL" id="AQS57387.1"/>
    </source>
</evidence>
<sequence>MAISGCSGTEVAGTEEGEQGKGQIESTSVPIKLTPYAEEVGASLEHPESQVLSVRQSFRLAGRVRDAEQLMGSHVWVYLDGPKGGSFDYYLPMEGGHFEGEIRLFEGEGVYNVTVRVPDKETADRFYDIATLEVTNKSTEITRDVALRPPGLEANLRMTEPASGYVEADGTLSLAGTVGETFHGQTIVVKEEKDGESSELLLPVEDGAFAGDIPLYYGAGLYDITVMVPDSSREDTYLEAAHLLVSNESTTVMEPITYYKHYYEHKFQLDEPKGGGLQAGETFRVSGSLDLNLEENQNVEQLIVTTEKDGEEASYLIPIHDGRFDGEFWLRFGPGEYEVTLNVPTDPGAEQSYFKFAGVASFRVLSDAEDGRYLMPSRGIQADAPAIEKLAEDLTRGKNGEREKAKAIYEYVAKTVKYDVRKLENDAFKLDDSALKTLESQKGVCQDYAFLTVALLRSIGIESRYIGGTAQSGSFVERHAWVEAKVNGEWVVMDPTWGAGYVQDGRFVAHYDPQYFDPDSQTFEKTHRREEIVY</sequence>
<proteinExistence type="predicted"/>
<dbReference type="Pfam" id="PF01841">
    <property type="entry name" value="Transglut_core"/>
    <property type="match status" value="1"/>
</dbReference>
<dbReference type="Proteomes" id="UP000188603">
    <property type="component" value="Chromosome"/>
</dbReference>
<protein>
    <recommendedName>
        <fullName evidence="2">Transglutaminase-like domain-containing protein</fullName>
    </recommendedName>
</protein>
<dbReference type="PANTHER" id="PTHR33490">
    <property type="entry name" value="BLR5614 PROTEIN-RELATED"/>
    <property type="match status" value="1"/>
</dbReference>
<keyword evidence="4" id="KW-1185">Reference proteome</keyword>